<feature type="signal peptide" evidence="10">
    <location>
        <begin position="1"/>
        <end position="15"/>
    </location>
</feature>
<dbReference type="OrthoDB" id="418595at2759"/>
<keyword evidence="5" id="KW-0677">Repeat</keyword>
<accession>A0A835XUC6</accession>
<dbReference type="GO" id="GO:0005737">
    <property type="term" value="C:cytoplasm"/>
    <property type="evidence" value="ECO:0007669"/>
    <property type="project" value="TreeGrafter"/>
</dbReference>
<dbReference type="SUPFAM" id="SSF144091">
    <property type="entry name" value="Rhomboid-like"/>
    <property type="match status" value="1"/>
</dbReference>
<dbReference type="Proteomes" id="UP000612055">
    <property type="component" value="Unassembled WGS sequence"/>
</dbReference>
<evidence type="ECO:0000256" key="6">
    <source>
        <dbReference type="ARBA" id="ARBA00022989"/>
    </source>
</evidence>
<name>A0A835XUC6_9CHLO</name>
<comment type="similarity">
    <text evidence="3">Belongs to the peptidase S54 family.</text>
</comment>
<reference evidence="12" key="1">
    <citation type="journal article" date="2020" name="bioRxiv">
        <title>Comparative genomics of Chlamydomonas.</title>
        <authorList>
            <person name="Craig R.J."/>
            <person name="Hasan A.R."/>
            <person name="Ness R.W."/>
            <person name="Keightley P.D."/>
        </authorList>
    </citation>
    <scope>NUCLEOTIDE SEQUENCE</scope>
    <source>
        <strain evidence="12">CCAP 11/70</strain>
    </source>
</reference>
<feature type="chain" id="PRO_5032812611" description="BTB domain-containing protein" evidence="10">
    <location>
        <begin position="16"/>
        <end position="746"/>
    </location>
</feature>
<evidence type="ECO:0000256" key="2">
    <source>
        <dbReference type="ARBA" id="ARBA00004906"/>
    </source>
</evidence>
<keyword evidence="8 9" id="KW-0472">Membrane</keyword>
<evidence type="ECO:0000259" key="11">
    <source>
        <dbReference type="PROSITE" id="PS50097"/>
    </source>
</evidence>
<dbReference type="Gene3D" id="3.30.710.10">
    <property type="entry name" value="Potassium Channel Kv1.1, Chain A"/>
    <property type="match status" value="1"/>
</dbReference>
<keyword evidence="10" id="KW-0732">Signal</keyword>
<sequence>MLLCCLVFAADNLLHLPGMSELYLNHARPQWWQFVTHAFCHGSWQHLSGNLFNLCVFGKMVEESEGSMGVVLAFLICGVGAALATFFLTPALVSGRVTVSVGASGAIFGLFAVAVVTRLRLNLKQLLEAAVLGQFVVRQVLEEAKHQVTGGLVLNGMAVSHAAHLAGAAVGVALVLALRQLPDTAAGAGGGGAAPQTLVFVGDGSICPLLGSSRRGALDLGSSLELYEKFSDGARRRFQPIGDISNPVFVKSTGSVFFLGGHAVYRLDDDNTVELVAGHPTEDGQLDGVGPAARLTHPTLLCANSAGSLYCVYSGADTGTNILVAKLDLPAAWLAGTVGDAAWRGEEAEPGEQGMRVSTLPYTAPSDIAGLAWVPWGGPDGSLVVATDTALYRLPLGEGDGAVGVLLALRDGQEGSADGWGEAVHLTSICGLTADGEENVIVVDVFRSDAADICQVASDVRLEEAYINAPAILPNGNLALCNSGGMSVAVLDLGLKPRPLLPSAPLAPAGGPPHRSLQADMGALLDAQPDGTADLIIMVGDRFHAHRAILSARSDYFKQRLVPGHFVDGAAAEVNLPDADPDDFGVLLRYLYTGAADMPASLAPSVAELADRLLLPQLCLDAQAVVLSSICAETVISSLLWAERFGGSFSGLLSDLKAWYLEHHEEVHTAAPKSLERLAASPGLMAELLMQVLEEAKHQVTGGLVLNGMAVSHAAHLAGAAVGVALVLALRQLPDTAAGAGGGGAA</sequence>
<evidence type="ECO:0000256" key="8">
    <source>
        <dbReference type="ARBA" id="ARBA00023136"/>
    </source>
</evidence>
<dbReference type="InterPro" id="IPR011042">
    <property type="entry name" value="6-blade_b-propeller_TolB-like"/>
</dbReference>
<dbReference type="Pfam" id="PF00651">
    <property type="entry name" value="BTB"/>
    <property type="match status" value="1"/>
</dbReference>
<dbReference type="GO" id="GO:0016020">
    <property type="term" value="C:membrane"/>
    <property type="evidence" value="ECO:0007669"/>
    <property type="project" value="UniProtKB-SubCell"/>
</dbReference>
<dbReference type="InterPro" id="IPR000210">
    <property type="entry name" value="BTB/POZ_dom"/>
</dbReference>
<dbReference type="InterPro" id="IPR035952">
    <property type="entry name" value="Rhomboid-like_sf"/>
</dbReference>
<evidence type="ECO:0000256" key="7">
    <source>
        <dbReference type="ARBA" id="ARBA00023043"/>
    </source>
</evidence>
<organism evidence="12 13">
    <name type="scientific">Edaphochlamys debaryana</name>
    <dbReference type="NCBI Taxonomy" id="47281"/>
    <lineage>
        <taxon>Eukaryota</taxon>
        <taxon>Viridiplantae</taxon>
        <taxon>Chlorophyta</taxon>
        <taxon>core chlorophytes</taxon>
        <taxon>Chlorophyceae</taxon>
        <taxon>CS clade</taxon>
        <taxon>Chlamydomonadales</taxon>
        <taxon>Chlamydomonadales incertae sedis</taxon>
        <taxon>Edaphochlamys</taxon>
    </lineage>
</organism>
<dbReference type="InterPro" id="IPR011333">
    <property type="entry name" value="SKP1/BTB/POZ_sf"/>
</dbReference>
<evidence type="ECO:0000313" key="12">
    <source>
        <dbReference type="EMBL" id="KAG2488436.1"/>
    </source>
</evidence>
<dbReference type="SUPFAM" id="SSF63829">
    <property type="entry name" value="Calcium-dependent phosphotriesterase"/>
    <property type="match status" value="1"/>
</dbReference>
<evidence type="ECO:0000256" key="5">
    <source>
        <dbReference type="ARBA" id="ARBA00022737"/>
    </source>
</evidence>
<evidence type="ECO:0000313" key="13">
    <source>
        <dbReference type="Proteomes" id="UP000612055"/>
    </source>
</evidence>
<dbReference type="EMBL" id="JAEHOE010000083">
    <property type="protein sequence ID" value="KAG2488436.1"/>
    <property type="molecule type" value="Genomic_DNA"/>
</dbReference>
<dbReference type="FunFam" id="1.20.1540.10:FF:000013">
    <property type="entry name" value="Rhomboid protease aarA"/>
    <property type="match status" value="1"/>
</dbReference>
<comment type="pathway">
    <text evidence="2">Protein modification; protein ubiquitination.</text>
</comment>
<dbReference type="PANTHER" id="PTHR46231:SF1">
    <property type="entry name" value="ANKYRIN REPEAT AND BTB_POZ DOMAIN-CONTAINING PROTEIN 1"/>
    <property type="match status" value="1"/>
</dbReference>
<dbReference type="CDD" id="cd18186">
    <property type="entry name" value="BTB_POZ_ZBTB_KLHL-like"/>
    <property type="match status" value="1"/>
</dbReference>
<dbReference type="PANTHER" id="PTHR46231">
    <property type="entry name" value="ANKYRIN REPEAT AND BTB/POZ DOMAIN-CONTAINING PROTEIN 1"/>
    <property type="match status" value="1"/>
</dbReference>
<evidence type="ECO:0000256" key="1">
    <source>
        <dbReference type="ARBA" id="ARBA00004141"/>
    </source>
</evidence>
<dbReference type="Gene3D" id="1.20.1540.10">
    <property type="entry name" value="Rhomboid-like"/>
    <property type="match status" value="1"/>
</dbReference>
<keyword evidence="6 9" id="KW-1133">Transmembrane helix</keyword>
<dbReference type="SUPFAM" id="SSF54695">
    <property type="entry name" value="POZ domain"/>
    <property type="match status" value="1"/>
</dbReference>
<gene>
    <name evidence="12" type="ORF">HYH03_012943</name>
</gene>
<feature type="transmembrane region" description="Helical" evidence="9">
    <location>
        <begin position="69"/>
        <end position="93"/>
    </location>
</feature>
<evidence type="ECO:0000256" key="10">
    <source>
        <dbReference type="SAM" id="SignalP"/>
    </source>
</evidence>
<comment type="caution">
    <text evidence="12">The sequence shown here is derived from an EMBL/GenBank/DDBJ whole genome shotgun (WGS) entry which is preliminary data.</text>
</comment>
<dbReference type="Gene3D" id="2.120.10.30">
    <property type="entry name" value="TolB, C-terminal domain"/>
    <property type="match status" value="1"/>
</dbReference>
<protein>
    <recommendedName>
        <fullName evidence="11">BTB domain-containing protein</fullName>
    </recommendedName>
</protein>
<comment type="subcellular location">
    <subcellularLocation>
        <location evidence="1">Membrane</location>
        <topology evidence="1">Multi-pass membrane protein</topology>
    </subcellularLocation>
</comment>
<feature type="transmembrane region" description="Helical" evidence="9">
    <location>
        <begin position="99"/>
        <end position="117"/>
    </location>
</feature>
<evidence type="ECO:0000256" key="4">
    <source>
        <dbReference type="ARBA" id="ARBA00022692"/>
    </source>
</evidence>
<proteinExistence type="inferred from homology"/>
<dbReference type="GO" id="GO:0000151">
    <property type="term" value="C:ubiquitin ligase complex"/>
    <property type="evidence" value="ECO:0007669"/>
    <property type="project" value="TreeGrafter"/>
</dbReference>
<feature type="domain" description="BTB" evidence="11">
    <location>
        <begin position="531"/>
        <end position="600"/>
    </location>
</feature>
<evidence type="ECO:0000256" key="9">
    <source>
        <dbReference type="SAM" id="Phobius"/>
    </source>
</evidence>
<dbReference type="Pfam" id="PF01694">
    <property type="entry name" value="Rhomboid"/>
    <property type="match status" value="1"/>
</dbReference>
<dbReference type="SMART" id="SM00225">
    <property type="entry name" value="BTB"/>
    <property type="match status" value="1"/>
</dbReference>
<keyword evidence="4 9" id="KW-0812">Transmembrane</keyword>
<keyword evidence="7" id="KW-0040">ANK repeat</keyword>
<dbReference type="InterPro" id="IPR022764">
    <property type="entry name" value="Peptidase_S54_rhomboid_dom"/>
</dbReference>
<dbReference type="InterPro" id="IPR044515">
    <property type="entry name" value="ABTB1"/>
</dbReference>
<dbReference type="PROSITE" id="PS50097">
    <property type="entry name" value="BTB"/>
    <property type="match status" value="1"/>
</dbReference>
<evidence type="ECO:0000256" key="3">
    <source>
        <dbReference type="ARBA" id="ARBA00009045"/>
    </source>
</evidence>
<keyword evidence="13" id="KW-1185">Reference proteome</keyword>
<dbReference type="GO" id="GO:0004252">
    <property type="term" value="F:serine-type endopeptidase activity"/>
    <property type="evidence" value="ECO:0007669"/>
    <property type="project" value="InterPro"/>
</dbReference>
<dbReference type="AlphaFoldDB" id="A0A835XUC6"/>